<feature type="domain" description="PPIase FKBP-type" evidence="11">
    <location>
        <begin position="6"/>
        <end position="69"/>
    </location>
</feature>
<keyword evidence="6" id="KW-0143">Chaperone</keyword>
<dbReference type="RefSeq" id="WP_093140954.1">
    <property type="nucleotide sequence ID" value="NZ_FOXF01000008.1"/>
</dbReference>
<evidence type="ECO:0000256" key="8">
    <source>
        <dbReference type="ARBA" id="ARBA00037071"/>
    </source>
</evidence>
<accession>A0A662ZH73</accession>
<dbReference type="InterPro" id="IPR046357">
    <property type="entry name" value="PPIase_dom_sf"/>
</dbReference>
<gene>
    <name evidence="12" type="ORF">SAMN02910344_00693</name>
</gene>
<comment type="similarity">
    <text evidence="3 10">Belongs to the FKBP-type PPIase family.</text>
</comment>
<evidence type="ECO:0000256" key="4">
    <source>
        <dbReference type="ARBA" id="ARBA00022490"/>
    </source>
</evidence>
<dbReference type="GO" id="GO:0042026">
    <property type="term" value="P:protein refolding"/>
    <property type="evidence" value="ECO:0007669"/>
    <property type="project" value="UniProtKB-ARBA"/>
</dbReference>
<keyword evidence="5 9" id="KW-0697">Rotamase</keyword>
<dbReference type="PANTHER" id="PTHR47861:SF3">
    <property type="entry name" value="FKBP-TYPE PEPTIDYL-PROLYL CIS-TRANS ISOMERASE SLYD"/>
    <property type="match status" value="1"/>
</dbReference>
<dbReference type="InterPro" id="IPR001179">
    <property type="entry name" value="PPIase_FKBP_dom"/>
</dbReference>
<dbReference type="Proteomes" id="UP000243745">
    <property type="component" value="Unassembled WGS sequence"/>
</dbReference>
<evidence type="ECO:0000256" key="10">
    <source>
        <dbReference type="RuleBase" id="RU003915"/>
    </source>
</evidence>
<comment type="function">
    <text evidence="8">Also involved in hydrogenase metallocenter assembly, probably by participating in the nickel insertion step. This function in hydrogenase biosynthesis requires chaperone activity and the presence of the metal-binding domain, but not PPIase activity.</text>
</comment>
<protein>
    <recommendedName>
        <fullName evidence="10">Peptidyl-prolyl cis-trans isomerase</fullName>
        <ecNumber evidence="10">5.2.1.8</ecNumber>
    </recommendedName>
</protein>
<evidence type="ECO:0000313" key="13">
    <source>
        <dbReference type="Proteomes" id="UP000243745"/>
    </source>
</evidence>
<comment type="catalytic activity">
    <reaction evidence="1 9 10">
        <text>[protein]-peptidylproline (omega=180) = [protein]-peptidylproline (omega=0)</text>
        <dbReference type="Rhea" id="RHEA:16237"/>
        <dbReference type="Rhea" id="RHEA-COMP:10747"/>
        <dbReference type="Rhea" id="RHEA-COMP:10748"/>
        <dbReference type="ChEBI" id="CHEBI:83833"/>
        <dbReference type="ChEBI" id="CHEBI:83834"/>
        <dbReference type="EC" id="5.2.1.8"/>
    </reaction>
</comment>
<dbReference type="PANTHER" id="PTHR47861">
    <property type="entry name" value="FKBP-TYPE PEPTIDYL-PROLYL CIS-TRANS ISOMERASE SLYD"/>
    <property type="match status" value="1"/>
</dbReference>
<comment type="subcellular location">
    <subcellularLocation>
        <location evidence="2">Cytoplasm</location>
    </subcellularLocation>
</comment>
<name>A0A662ZH73_9GAMM</name>
<evidence type="ECO:0000256" key="2">
    <source>
        <dbReference type="ARBA" id="ARBA00004496"/>
    </source>
</evidence>
<dbReference type="Pfam" id="PF00254">
    <property type="entry name" value="FKBP_C"/>
    <property type="match status" value="1"/>
</dbReference>
<evidence type="ECO:0000256" key="6">
    <source>
        <dbReference type="ARBA" id="ARBA00023186"/>
    </source>
</evidence>
<dbReference type="GO" id="GO:0005737">
    <property type="term" value="C:cytoplasm"/>
    <property type="evidence" value="ECO:0007669"/>
    <property type="project" value="UniProtKB-SubCell"/>
</dbReference>
<reference evidence="12 13" key="1">
    <citation type="submission" date="2016-10" db="EMBL/GenBank/DDBJ databases">
        <authorList>
            <person name="Varghese N."/>
            <person name="Submissions S."/>
        </authorList>
    </citation>
    <scope>NUCLEOTIDE SEQUENCE [LARGE SCALE GENOMIC DNA]</scope>
    <source>
        <strain evidence="12 13">DSM 1361</strain>
    </source>
</reference>
<evidence type="ECO:0000256" key="5">
    <source>
        <dbReference type="ARBA" id="ARBA00023110"/>
    </source>
</evidence>
<dbReference type="GO" id="GO:0003755">
    <property type="term" value="F:peptidyl-prolyl cis-trans isomerase activity"/>
    <property type="evidence" value="ECO:0007669"/>
    <property type="project" value="UniProtKB-UniRule"/>
</dbReference>
<dbReference type="OrthoDB" id="9808891at2"/>
<evidence type="ECO:0000256" key="9">
    <source>
        <dbReference type="PROSITE-ProRule" id="PRU00277"/>
    </source>
</evidence>
<evidence type="ECO:0000256" key="3">
    <source>
        <dbReference type="ARBA" id="ARBA00006577"/>
    </source>
</evidence>
<organism evidence="12 13">
    <name type="scientific">Ruminobacter amylophilus</name>
    <dbReference type="NCBI Taxonomy" id="867"/>
    <lineage>
        <taxon>Bacteria</taxon>
        <taxon>Pseudomonadati</taxon>
        <taxon>Pseudomonadota</taxon>
        <taxon>Gammaproteobacteria</taxon>
        <taxon>Aeromonadales</taxon>
        <taxon>Succinivibrionaceae</taxon>
        <taxon>Ruminobacter</taxon>
    </lineage>
</organism>
<dbReference type="Gene3D" id="3.10.50.40">
    <property type="match status" value="1"/>
</dbReference>
<dbReference type="EC" id="5.2.1.8" evidence="10"/>
<proteinExistence type="inferred from homology"/>
<evidence type="ECO:0000256" key="1">
    <source>
        <dbReference type="ARBA" id="ARBA00000971"/>
    </source>
</evidence>
<keyword evidence="7 9" id="KW-0413">Isomerase</keyword>
<dbReference type="EMBL" id="FOXF01000008">
    <property type="protein sequence ID" value="SFP19473.1"/>
    <property type="molecule type" value="Genomic_DNA"/>
</dbReference>
<dbReference type="AlphaFoldDB" id="A0A662ZH73"/>
<evidence type="ECO:0000313" key="12">
    <source>
        <dbReference type="EMBL" id="SFP19473.1"/>
    </source>
</evidence>
<evidence type="ECO:0000259" key="11">
    <source>
        <dbReference type="PROSITE" id="PS50059"/>
    </source>
</evidence>
<dbReference type="PROSITE" id="PS50059">
    <property type="entry name" value="FKBP_PPIASE"/>
    <property type="match status" value="1"/>
</dbReference>
<dbReference type="SUPFAM" id="SSF54534">
    <property type="entry name" value="FKBP-like"/>
    <property type="match status" value="1"/>
</dbReference>
<keyword evidence="13" id="KW-1185">Reference proteome</keyword>
<evidence type="ECO:0000256" key="7">
    <source>
        <dbReference type="ARBA" id="ARBA00023235"/>
    </source>
</evidence>
<keyword evidence="4" id="KW-0963">Cytoplasm</keyword>
<sequence length="217" mass="24291">MKITSNTVVSIDYIVTDENGQVLDTTNGQDAMEVLIGHSNIVPGLEDALMGKEKGDRIDVLVQPDRAYGIRHPELIQEIDINMFEGMELNVGDSFLADTDMGKKPIVVKEIKGDTVVVDGNHPLAGMTLKFMVDIIDVRQATDSEIEHGHVHGAHGCCHGHDDDHECCGKHHHDHDGEHECCGKHHHDHDDEHECCGKHHHEHDEEHECCCHKHDRE</sequence>